<evidence type="ECO:0000256" key="1">
    <source>
        <dbReference type="SAM" id="MobiDB-lite"/>
    </source>
</evidence>
<name>A0A5B8I9B8_9RHOB</name>
<evidence type="ECO:0000313" key="3">
    <source>
        <dbReference type="Proteomes" id="UP000318483"/>
    </source>
</evidence>
<accession>A0A5B8I9B8</accession>
<feature type="compositionally biased region" description="Basic and acidic residues" evidence="1">
    <location>
        <begin position="40"/>
        <end position="50"/>
    </location>
</feature>
<gene>
    <name evidence="2" type="ORF">FPZ52_14085</name>
</gene>
<dbReference type="KEGG" id="lit:FPZ52_14085"/>
<dbReference type="Proteomes" id="UP000318483">
    <property type="component" value="Plasmid unnamed2"/>
</dbReference>
<keyword evidence="2" id="KW-0614">Plasmid</keyword>
<protein>
    <submittedName>
        <fullName evidence="2">Uncharacterized protein</fullName>
    </submittedName>
</protein>
<reference evidence="2 3" key="1">
    <citation type="submission" date="2019-07" db="EMBL/GenBank/DDBJ databases">
        <title>Litoreibacter alkalisoli sp. nov., isolated from saline-alkaline soil.</title>
        <authorList>
            <person name="Wang S."/>
            <person name="Xu L."/>
            <person name="Xing Y.-T."/>
            <person name="Sun J.-Q."/>
        </authorList>
    </citation>
    <scope>NUCLEOTIDE SEQUENCE [LARGE SCALE GENOMIC DNA]</scope>
    <source>
        <strain evidence="2 3">LN3S51</strain>
        <plasmid evidence="2 3">unnamed2</plasmid>
    </source>
</reference>
<evidence type="ECO:0000313" key="2">
    <source>
        <dbReference type="EMBL" id="QDY70835.1"/>
    </source>
</evidence>
<organism evidence="2 3">
    <name type="scientific">Qingshengfaniella alkalisoli</name>
    <dbReference type="NCBI Taxonomy" id="2599296"/>
    <lineage>
        <taxon>Bacteria</taxon>
        <taxon>Pseudomonadati</taxon>
        <taxon>Pseudomonadota</taxon>
        <taxon>Alphaproteobacteria</taxon>
        <taxon>Rhodobacterales</taxon>
        <taxon>Paracoccaceae</taxon>
        <taxon>Qingshengfaniella</taxon>
    </lineage>
</organism>
<geneLocation type="plasmid" evidence="2 3">
    <name>unnamed2</name>
</geneLocation>
<dbReference type="AlphaFoldDB" id="A0A5B8I9B8"/>
<proteinExistence type="predicted"/>
<dbReference type="OrthoDB" id="8261795at2"/>
<feature type="region of interest" description="Disordered" evidence="1">
    <location>
        <begin position="40"/>
        <end position="59"/>
    </location>
</feature>
<sequence>MRYRHGSVCDGAWGHEFDELGQDERLFPPVYVKPFIRHQKNDTSDAERSLRHPASNQAL</sequence>
<dbReference type="RefSeq" id="WP_146366251.1">
    <property type="nucleotide sequence ID" value="NZ_CP042263.1"/>
</dbReference>
<dbReference type="EMBL" id="CP042263">
    <property type="protein sequence ID" value="QDY70835.1"/>
    <property type="molecule type" value="Genomic_DNA"/>
</dbReference>
<keyword evidence="3" id="KW-1185">Reference proteome</keyword>